<evidence type="ECO:0000313" key="12">
    <source>
        <dbReference type="Proteomes" id="UP000232722"/>
    </source>
</evidence>
<dbReference type="Pfam" id="PF02892">
    <property type="entry name" value="zf-BED"/>
    <property type="match status" value="1"/>
</dbReference>
<evidence type="ECO:0000256" key="8">
    <source>
        <dbReference type="PROSITE-ProRule" id="PRU00027"/>
    </source>
</evidence>
<dbReference type="VEuPathDB" id="FungiDB:RhiirA1_403227"/>
<organism evidence="11 12">
    <name type="scientific">Rhizophagus irregularis</name>
    <dbReference type="NCBI Taxonomy" id="588596"/>
    <lineage>
        <taxon>Eukaryota</taxon>
        <taxon>Fungi</taxon>
        <taxon>Fungi incertae sedis</taxon>
        <taxon>Mucoromycota</taxon>
        <taxon>Glomeromycotina</taxon>
        <taxon>Glomeromycetes</taxon>
        <taxon>Glomerales</taxon>
        <taxon>Glomeraceae</taxon>
        <taxon>Rhizophagus</taxon>
    </lineage>
</organism>
<evidence type="ECO:0000256" key="4">
    <source>
        <dbReference type="ARBA" id="ARBA00022833"/>
    </source>
</evidence>
<dbReference type="PROSITE" id="PS50808">
    <property type="entry name" value="ZF_BED"/>
    <property type="match status" value="1"/>
</dbReference>
<feature type="domain" description="BED-type" evidence="10">
    <location>
        <begin position="45"/>
        <end position="97"/>
    </location>
</feature>
<evidence type="ECO:0000256" key="3">
    <source>
        <dbReference type="ARBA" id="ARBA00022771"/>
    </source>
</evidence>
<dbReference type="InterPro" id="IPR052035">
    <property type="entry name" value="ZnF_BED_domain_contain"/>
</dbReference>
<keyword evidence="2" id="KW-0479">Metal-binding</keyword>
<gene>
    <name evidence="11" type="ORF">RhiirA5_433868</name>
</gene>
<keyword evidence="3 8" id="KW-0863">Zinc-finger</keyword>
<dbReference type="VEuPathDB" id="FungiDB:FUN_025557"/>
<reference evidence="11 12" key="1">
    <citation type="submission" date="2016-04" db="EMBL/GenBank/DDBJ databases">
        <title>Genome analyses suggest a sexual origin of heterokaryosis in a supposedly ancient asexual fungus.</title>
        <authorList>
            <person name="Ropars J."/>
            <person name="Sedzielewska K."/>
            <person name="Noel J."/>
            <person name="Charron P."/>
            <person name="Farinelli L."/>
            <person name="Marton T."/>
            <person name="Kruger M."/>
            <person name="Pelin A."/>
            <person name="Brachmann A."/>
            <person name="Corradi N."/>
        </authorList>
    </citation>
    <scope>NUCLEOTIDE SEQUENCE [LARGE SCALE GENOMIC DNA]</scope>
    <source>
        <strain evidence="11 12">A5</strain>
    </source>
</reference>
<evidence type="ECO:0000259" key="10">
    <source>
        <dbReference type="PROSITE" id="PS50808"/>
    </source>
</evidence>
<dbReference type="GO" id="GO:0009791">
    <property type="term" value="P:post-embryonic development"/>
    <property type="evidence" value="ECO:0007669"/>
    <property type="project" value="UniProtKB-ARBA"/>
</dbReference>
<evidence type="ECO:0000313" key="11">
    <source>
        <dbReference type="EMBL" id="PKB97014.1"/>
    </source>
</evidence>
<dbReference type="SUPFAM" id="SSF140996">
    <property type="entry name" value="Hermes dimerisation domain"/>
    <property type="match status" value="1"/>
</dbReference>
<keyword evidence="7" id="KW-0539">Nucleus</keyword>
<feature type="region of interest" description="Disordered" evidence="9">
    <location>
        <begin position="1"/>
        <end position="42"/>
    </location>
</feature>
<reference evidence="11 12" key="2">
    <citation type="submission" date="2017-09" db="EMBL/GenBank/DDBJ databases">
        <title>Extensive intraspecific genome diversity in a model arbuscular mycorrhizal fungus.</title>
        <authorList>
            <person name="Chen E.C."/>
            <person name="Morin E."/>
            <person name="Beaudet D."/>
            <person name="Noel J."/>
            <person name="Ndikumana S."/>
            <person name="Charron P."/>
            <person name="St-Onge C."/>
            <person name="Giorgi J."/>
            <person name="Grigoriev I.V."/>
            <person name="Roux C."/>
            <person name="Martin F.M."/>
            <person name="Corradi N."/>
        </authorList>
    </citation>
    <scope>NUCLEOTIDE SEQUENCE [LARGE SCALE GENOMIC DNA]</scope>
    <source>
        <strain evidence="11 12">A5</strain>
    </source>
</reference>
<dbReference type="GO" id="GO:0003677">
    <property type="term" value="F:DNA binding"/>
    <property type="evidence" value="ECO:0007669"/>
    <property type="project" value="InterPro"/>
</dbReference>
<comment type="caution">
    <text evidence="11">The sequence shown here is derived from an EMBL/GenBank/DDBJ whole genome shotgun (WGS) entry which is preliminary data.</text>
</comment>
<evidence type="ECO:0000256" key="9">
    <source>
        <dbReference type="SAM" id="MobiDB-lite"/>
    </source>
</evidence>
<dbReference type="InterPro" id="IPR003656">
    <property type="entry name" value="Znf_BED"/>
</dbReference>
<evidence type="ECO:0000256" key="1">
    <source>
        <dbReference type="ARBA" id="ARBA00004123"/>
    </source>
</evidence>
<name>A0A2N0NR24_9GLOM</name>
<keyword evidence="6" id="KW-0804">Transcription</keyword>
<dbReference type="AlphaFoldDB" id="A0A2N0NR24"/>
<evidence type="ECO:0000256" key="5">
    <source>
        <dbReference type="ARBA" id="ARBA00023015"/>
    </source>
</evidence>
<evidence type="ECO:0000256" key="2">
    <source>
        <dbReference type="ARBA" id="ARBA00022723"/>
    </source>
</evidence>
<dbReference type="SUPFAM" id="SSF57667">
    <property type="entry name" value="beta-beta-alpha zinc fingers"/>
    <property type="match status" value="1"/>
</dbReference>
<evidence type="ECO:0000256" key="7">
    <source>
        <dbReference type="ARBA" id="ARBA00023242"/>
    </source>
</evidence>
<proteinExistence type="predicted"/>
<dbReference type="SMART" id="SM00614">
    <property type="entry name" value="ZnF_BED"/>
    <property type="match status" value="1"/>
</dbReference>
<dbReference type="GO" id="GO:0005634">
    <property type="term" value="C:nucleus"/>
    <property type="evidence" value="ECO:0007669"/>
    <property type="project" value="UniProtKB-SubCell"/>
</dbReference>
<dbReference type="EMBL" id="LLXJ01003481">
    <property type="protein sequence ID" value="PKB97014.1"/>
    <property type="molecule type" value="Genomic_DNA"/>
</dbReference>
<keyword evidence="4" id="KW-0862">Zinc</keyword>
<dbReference type="PANTHER" id="PTHR46481">
    <property type="entry name" value="ZINC FINGER BED DOMAIN-CONTAINING PROTEIN 4"/>
    <property type="match status" value="1"/>
</dbReference>
<accession>A0A2N0NR24</accession>
<dbReference type="GO" id="GO:0008270">
    <property type="term" value="F:zinc ion binding"/>
    <property type="evidence" value="ECO:0007669"/>
    <property type="project" value="UniProtKB-KW"/>
</dbReference>
<sequence>MADSETDQEEMEEEIDEENNGDESEVSEVEEDEENDTRLSSHNTNKRSWVWGHFKYEDSLKKAKCDYCKSLICCNKGSTTGLSNHLKSKHNITKNQEKNQLTIHEVINNSEAIVYSKETFRKFLIEWIVKNDLPFTCVESEDFRSMIRLLRKDAFIPSADTIKNDIISIFDESKKKINSILQVL</sequence>
<dbReference type="PANTHER" id="PTHR46481:SF10">
    <property type="entry name" value="ZINC FINGER BED DOMAIN-CONTAINING PROTEIN 39"/>
    <property type="match status" value="1"/>
</dbReference>
<protein>
    <recommendedName>
        <fullName evidence="10">BED-type domain-containing protein</fullName>
    </recommendedName>
</protein>
<comment type="subcellular location">
    <subcellularLocation>
        <location evidence="1">Nucleus</location>
    </subcellularLocation>
</comment>
<feature type="compositionally biased region" description="Acidic residues" evidence="9">
    <location>
        <begin position="1"/>
        <end position="35"/>
    </location>
</feature>
<dbReference type="InterPro" id="IPR036236">
    <property type="entry name" value="Znf_C2H2_sf"/>
</dbReference>
<dbReference type="Proteomes" id="UP000232722">
    <property type="component" value="Unassembled WGS sequence"/>
</dbReference>
<keyword evidence="5" id="KW-0805">Transcription regulation</keyword>
<evidence type="ECO:0000256" key="6">
    <source>
        <dbReference type="ARBA" id="ARBA00023163"/>
    </source>
</evidence>